<dbReference type="HOGENOM" id="CLU_498514_0_0_9"/>
<dbReference type="eggNOG" id="ENOG502Z8SE">
    <property type="taxonomic scope" value="Bacteria"/>
</dbReference>
<keyword evidence="1" id="KW-0732">Signal</keyword>
<protein>
    <submittedName>
        <fullName evidence="2">Uncharacterized protein</fullName>
    </submittedName>
</protein>
<dbReference type="EMBL" id="CP007452">
    <property type="protein sequence ID" value="AHM57312.1"/>
    <property type="molecule type" value="Genomic_DNA"/>
</dbReference>
<keyword evidence="3" id="KW-1185">Reference proteome</keyword>
<evidence type="ECO:0000313" key="2">
    <source>
        <dbReference type="EMBL" id="AHM57312.1"/>
    </source>
</evidence>
<proteinExistence type="predicted"/>
<organism evidence="2 3">
    <name type="scientific">Peptoclostridium acidaminophilum DSM 3953</name>
    <dbReference type="NCBI Taxonomy" id="1286171"/>
    <lineage>
        <taxon>Bacteria</taxon>
        <taxon>Bacillati</taxon>
        <taxon>Bacillota</taxon>
        <taxon>Clostridia</taxon>
        <taxon>Peptostreptococcales</taxon>
        <taxon>Peptoclostridiaceae</taxon>
        <taxon>Peptoclostridium</taxon>
    </lineage>
</organism>
<name>W8TM80_PEPAC</name>
<gene>
    <name evidence="2" type="ORF">EAL2_c20310</name>
</gene>
<dbReference type="RefSeq" id="WP_025436247.1">
    <property type="nucleotide sequence ID" value="NZ_CP007452.1"/>
</dbReference>
<feature type="chain" id="PRO_5004913142" evidence="1">
    <location>
        <begin position="33"/>
        <end position="546"/>
    </location>
</feature>
<dbReference type="Proteomes" id="UP000019591">
    <property type="component" value="Chromosome"/>
</dbReference>
<dbReference type="STRING" id="1286171.EAL2_c20310"/>
<dbReference type="AlphaFoldDB" id="W8TM80"/>
<reference evidence="2 3" key="1">
    <citation type="journal article" date="2014" name="Genome Announc.">
        <title>Complete Genome Sequence of Amino Acid-Utilizing Eubacterium acidaminophilum al-2 (DSM 3953).</title>
        <authorList>
            <person name="Poehlein A."/>
            <person name="Andreesen J.R."/>
            <person name="Daniel R."/>
        </authorList>
    </citation>
    <scope>NUCLEOTIDE SEQUENCE [LARGE SCALE GENOMIC DNA]</scope>
    <source>
        <strain evidence="2 3">DSM 3953</strain>
    </source>
</reference>
<feature type="signal peptide" evidence="1">
    <location>
        <begin position="1"/>
        <end position="32"/>
    </location>
</feature>
<evidence type="ECO:0000313" key="3">
    <source>
        <dbReference type="Proteomes" id="UP000019591"/>
    </source>
</evidence>
<dbReference type="KEGG" id="eac:EAL2_c20310"/>
<evidence type="ECO:0000256" key="1">
    <source>
        <dbReference type="SAM" id="SignalP"/>
    </source>
</evidence>
<sequence>MKEKISRIIKSAGALLLAAAFAAAPAPQGASAQELFPRGSTEGYLIEISGTSIIMEDYDGDLHTLISDAETELSMDMETVYSLDEFKSGMEVYIEYSRGKVEYMDGYSTSAFAHIDPQTKARTGAVVSTGGGRLSVRDTRGKVTEYSYSPATVSTRSGVSIRPETIIQGDRVKLFFDSYDSTEASRIEVQGRSVLLKGIYRGVIGTADRYDDKIGFQRLEVLRNGKWESAGSASMKLSADGKAYLGGMELSRDNIAYCKGRTAYMAVGSFFGADSIEKLVIKDSFERLYSERVDELSPFSSQMELSNKRNVALTQGSIVVRGGRLVDTSSVQEGQSALVVSDASPSGEAASVVMITGEAADPAAAEGSFLYSARLEEILPYQLKTKRLYALENHQWESMSSEEFTFDEDTYIYDGEKGEKLDAARFASGEYSDSRDAYIYAKGDRASLVLLIKNDDSTRAERVTSATAQGASYDANIGWILAASDASDYSARKDEWIDKSADITLVLDGALIVKDGGVIRPQDVKAGDSLYVVRDDNVAKVVFVKD</sequence>
<dbReference type="OrthoDB" id="1703838at2"/>
<accession>W8TM80</accession>
<dbReference type="PATRIC" id="fig|1286171.3.peg.1977"/>